<reference evidence="3" key="1">
    <citation type="journal article" date="2019" name="Genome Announc.">
        <title>Draft Genome Sequence of Pseudoalteromonas piscicida Strain 36Y ROTHPW, an Hypersaline Seawater Isolate from the South Coast of Sonora, Mexico.</title>
        <authorList>
            <person name="Sanchez-Diaz R."/>
            <person name="Molina-Garza Z.J."/>
            <person name="Cruz-Suarez L.E."/>
            <person name="Selvin J."/>
            <person name="Kiran G.S."/>
            <person name="Ibarra-Gamez J.C."/>
            <person name="Gomez-Gil B."/>
            <person name="Galaviz-Silva L."/>
        </authorList>
    </citation>
    <scope>NUCLEOTIDE SEQUENCE [LARGE SCALE GENOMIC DNA]</scope>
    <source>
        <strain evidence="3">36Y_RITHPW</strain>
    </source>
</reference>
<keyword evidence="1" id="KW-0472">Membrane</keyword>
<sequence>MNEWQVLLLWLVIGHTITDFYLQPMSWVHDRNTHHYKSIKLLWHSAAHGGVALAIILLWQSTLFWGAQWSALVFALAVGISHYCIDLAKSYSNKGVIPFVLDQCAHIAILAAVTWQIAEPDIALSVFVKPFTNIQLLILIVGYLVILHPASIFTSMLLERWQLNNSSLDSLPQAGSLIGQLERVLLLSCVLLDSWAAIGFILAAKSVFRFGDLTQSQDRKLTEYVMLGTLVSVFLALVVGALVKPFMPVQL</sequence>
<gene>
    <name evidence="2" type="ORF">CEX98_13780</name>
</gene>
<feature type="transmembrane region" description="Helical" evidence="1">
    <location>
        <begin position="184"/>
        <end position="204"/>
    </location>
</feature>
<feature type="transmembrane region" description="Helical" evidence="1">
    <location>
        <begin position="66"/>
        <end position="85"/>
    </location>
</feature>
<accession>A0A2A5JNX7</accession>
<feature type="transmembrane region" description="Helical" evidence="1">
    <location>
        <begin position="137"/>
        <end position="158"/>
    </location>
</feature>
<organism evidence="2 3">
    <name type="scientific">Pseudoalteromonas piscicida</name>
    <dbReference type="NCBI Taxonomy" id="43662"/>
    <lineage>
        <taxon>Bacteria</taxon>
        <taxon>Pseudomonadati</taxon>
        <taxon>Pseudomonadota</taxon>
        <taxon>Gammaproteobacteria</taxon>
        <taxon>Alteromonadales</taxon>
        <taxon>Pseudoalteromonadaceae</taxon>
        <taxon>Pseudoalteromonas</taxon>
    </lineage>
</organism>
<feature type="transmembrane region" description="Helical" evidence="1">
    <location>
        <begin position="42"/>
        <end position="60"/>
    </location>
</feature>
<keyword evidence="1" id="KW-0812">Transmembrane</keyword>
<keyword evidence="1" id="KW-1133">Transmembrane helix</keyword>
<evidence type="ECO:0008006" key="4">
    <source>
        <dbReference type="Google" id="ProtNLM"/>
    </source>
</evidence>
<dbReference type="InterPro" id="IPR021737">
    <property type="entry name" value="Phage_phiKZ_Orf197"/>
</dbReference>
<keyword evidence="3" id="KW-1185">Reference proteome</keyword>
<dbReference type="OrthoDB" id="8536716at2"/>
<feature type="transmembrane region" description="Helical" evidence="1">
    <location>
        <begin position="224"/>
        <end position="243"/>
    </location>
</feature>
<evidence type="ECO:0000313" key="3">
    <source>
        <dbReference type="Proteomes" id="UP000228621"/>
    </source>
</evidence>
<evidence type="ECO:0000256" key="1">
    <source>
        <dbReference type="SAM" id="Phobius"/>
    </source>
</evidence>
<evidence type="ECO:0000313" key="2">
    <source>
        <dbReference type="EMBL" id="PCK31125.1"/>
    </source>
</evidence>
<dbReference type="AlphaFoldDB" id="A0A2A5JNX7"/>
<dbReference type="Pfam" id="PF11750">
    <property type="entry name" value="DUF3307"/>
    <property type="match status" value="1"/>
</dbReference>
<dbReference type="Proteomes" id="UP000228621">
    <property type="component" value="Unassembled WGS sequence"/>
</dbReference>
<proteinExistence type="predicted"/>
<protein>
    <recommendedName>
        <fullName evidence="4">DUF3307 domain-containing protein</fullName>
    </recommendedName>
</protein>
<name>A0A2A5JNX7_PSEO7</name>
<feature type="transmembrane region" description="Helical" evidence="1">
    <location>
        <begin position="6"/>
        <end position="22"/>
    </location>
</feature>
<dbReference type="EMBL" id="NKHF01000062">
    <property type="protein sequence ID" value="PCK31125.1"/>
    <property type="molecule type" value="Genomic_DNA"/>
</dbReference>
<comment type="caution">
    <text evidence="2">The sequence shown here is derived from an EMBL/GenBank/DDBJ whole genome shotgun (WGS) entry which is preliminary data.</text>
</comment>
<dbReference type="RefSeq" id="WP_099642642.1">
    <property type="nucleotide sequence ID" value="NZ_NKHF01000062.1"/>
</dbReference>